<evidence type="ECO:0000313" key="11">
    <source>
        <dbReference type="Proteomes" id="UP000440578"/>
    </source>
</evidence>
<dbReference type="Gene3D" id="6.10.30.30">
    <property type="match status" value="1"/>
</dbReference>
<dbReference type="Gene3D" id="1.20.58.630">
    <property type="match status" value="1"/>
</dbReference>
<feature type="region of interest" description="Disordered" evidence="6">
    <location>
        <begin position="1"/>
        <end position="42"/>
    </location>
</feature>
<feature type="domain" description="DAD" evidence="7">
    <location>
        <begin position="928"/>
        <end position="957"/>
    </location>
</feature>
<dbReference type="PROSITE" id="PS51231">
    <property type="entry name" value="DAD"/>
    <property type="match status" value="1"/>
</dbReference>
<accession>A0A6A4W469</accession>
<name>A0A6A4W469_AMPAM</name>
<dbReference type="SMART" id="SM01140">
    <property type="entry name" value="Drf_GBD"/>
    <property type="match status" value="1"/>
</dbReference>
<evidence type="ECO:0000256" key="4">
    <source>
        <dbReference type="ARBA" id="ARBA00023054"/>
    </source>
</evidence>
<dbReference type="InterPro" id="IPR015425">
    <property type="entry name" value="FH2_Formin"/>
</dbReference>
<gene>
    <name evidence="10" type="primary">dia_2</name>
    <name evidence="10" type="ORF">FJT64_004147</name>
</gene>
<dbReference type="AlphaFoldDB" id="A0A6A4W469"/>
<keyword evidence="11" id="KW-1185">Reference proteome</keyword>
<dbReference type="Gene3D" id="1.20.58.2220">
    <property type="entry name" value="Formin, FH2 domain"/>
    <property type="match status" value="1"/>
</dbReference>
<dbReference type="PROSITE" id="PS51444">
    <property type="entry name" value="FH2"/>
    <property type="match status" value="1"/>
</dbReference>
<dbReference type="GO" id="GO:0005737">
    <property type="term" value="C:cytoplasm"/>
    <property type="evidence" value="ECO:0007669"/>
    <property type="project" value="UniProtKB-SubCell"/>
</dbReference>
<feature type="coiled-coil region" evidence="5">
    <location>
        <begin position="429"/>
        <end position="470"/>
    </location>
</feature>
<dbReference type="InterPro" id="IPR044933">
    <property type="entry name" value="DIA_GBD_sf"/>
</dbReference>
<evidence type="ECO:0000313" key="10">
    <source>
        <dbReference type="EMBL" id="KAF0298550.1"/>
    </source>
</evidence>
<comment type="similarity">
    <text evidence="2">Belongs to the formin homology family. Diaphanous subfamily.</text>
</comment>
<dbReference type="SMART" id="SM01139">
    <property type="entry name" value="Drf_FH3"/>
    <property type="match status" value="1"/>
</dbReference>
<sequence>MAKPEKMKASFLDKALSLKPRRAGKPGRPQSEPDPEEQAEQQHQAYIMSMNPDEVEHAFERMLDDMNLTEEKKTPLRIQDIEKKRSMLSMHSKGSAPRQRSRFVSPHDYISYLGQPDLSVQKTYQCVESLRIALTNNPLTWVQEFGTKGLKQLLSVLNECYRGDSKWDRIQLECVRCLKSIMNSTVGLKQMLEQKEALTILARSIDPARPQVMQEAVRIMAALAIVPPRGHACTLEAITISGEFNQRERFAPIVQGLMDRSNDQLRVSTLLLINSLVSSPDDLDFRLHLRNEFMRVGLMDILEAMESEQVDDLQTQLKVFTEHRDDDYEEFCQRFDNIKLELDDMESCIELLKNTAMNSACEPYLLSIVQHMLCIRDDHSVRVAYFKLIEECVSQIVLHKSGVDPDFRATKRFKLDVEPLIETVVERSRQEEERASGELNRRLDELLTSKQETEALLASTERRCRELEARIASGAGPPGQLQIPAGMPGTPQPIQLPYGMKPKKKWSLAKNLKRANWKKVMPQHLKENSFWVGINEERLADEDILEGLQNRFSSKPVAVKMDTDGANAKTKRTKELRVLDGKAAQNLSILLGGPLKHMSYEDVKRAILRCDEEVLTETLTESLIQYCPTPDQLKKLENYRAEYDGPYRGGAVRHHAFLLLQIGSIKRLLPRLKSMSFKLRFAEMVQDVKPAIVAATAACEEIMSSKKFARMLELILLMGNYMNTGSQNAQAVGFEISYIAKLNNTKDVENRMTLLHYLAEVVEKKHPELLSFMDEISHVERASKVSEEQVRKNMRQMEAATKNLETDLKNNKVALSPDDKFVDVMTDFAVQARQQVDIITTMAEKMSELFSKIADYYVFDKQKYVMEDFFGDVNTFVNHFQNAYKDNLKLRETEAKIERAREAKAKAERERSEKQSKKQAIEAMMNAPDDQEGVMDSLLEALKSGSAFSREQKKKRPPRAAGAERRAQLNKSRSRSGLATSPGSRELVRGISNEDERDHVVIGVRKRSDLEARDRVRDTNRIDETNKLLQRVLELDS</sequence>
<feature type="region of interest" description="Disordered" evidence="6">
    <location>
        <begin position="901"/>
        <end position="920"/>
    </location>
</feature>
<dbReference type="InterPro" id="IPR011989">
    <property type="entry name" value="ARM-like"/>
</dbReference>
<dbReference type="GO" id="GO:0030041">
    <property type="term" value="P:actin filament polymerization"/>
    <property type="evidence" value="ECO:0007669"/>
    <property type="project" value="TreeGrafter"/>
</dbReference>
<evidence type="ECO:0000259" key="8">
    <source>
        <dbReference type="PROSITE" id="PS51232"/>
    </source>
</evidence>
<evidence type="ECO:0000256" key="1">
    <source>
        <dbReference type="ARBA" id="ARBA00004496"/>
    </source>
</evidence>
<feature type="compositionally biased region" description="Basic and acidic residues" evidence="6">
    <location>
        <begin position="986"/>
        <end position="998"/>
    </location>
</feature>
<feature type="region of interest" description="Disordered" evidence="6">
    <location>
        <begin position="946"/>
        <end position="998"/>
    </location>
</feature>
<dbReference type="InterPro" id="IPR042201">
    <property type="entry name" value="FH2_Formin_sf"/>
</dbReference>
<reference evidence="10 11" key="1">
    <citation type="submission" date="2019-07" db="EMBL/GenBank/DDBJ databases">
        <title>Draft genome assembly of a fouling barnacle, Amphibalanus amphitrite (Darwin, 1854): The first reference genome for Thecostraca.</title>
        <authorList>
            <person name="Kim W."/>
        </authorList>
    </citation>
    <scope>NUCLEOTIDE SEQUENCE [LARGE SCALE GENOMIC DNA]</scope>
    <source>
        <strain evidence="10">SNU_AA5</strain>
        <tissue evidence="10">Soma without cirri and trophi</tissue>
    </source>
</reference>
<dbReference type="Pfam" id="PF06371">
    <property type="entry name" value="Drf_GBD"/>
    <property type="match status" value="1"/>
</dbReference>
<dbReference type="InterPro" id="IPR010465">
    <property type="entry name" value="Drf_DAD"/>
</dbReference>
<dbReference type="SUPFAM" id="SSF48371">
    <property type="entry name" value="ARM repeat"/>
    <property type="match status" value="1"/>
</dbReference>
<proteinExistence type="inferred from homology"/>
<keyword evidence="4 5" id="KW-0175">Coiled coil</keyword>
<evidence type="ECO:0000259" key="9">
    <source>
        <dbReference type="PROSITE" id="PS51444"/>
    </source>
</evidence>
<dbReference type="Proteomes" id="UP000440578">
    <property type="component" value="Unassembled WGS sequence"/>
</dbReference>
<dbReference type="SUPFAM" id="SSF101447">
    <property type="entry name" value="Formin homology 2 domain (FH2 domain)"/>
    <property type="match status" value="1"/>
</dbReference>
<feature type="compositionally biased region" description="Polar residues" evidence="6">
    <location>
        <begin position="969"/>
        <end position="983"/>
    </location>
</feature>
<dbReference type="InterPro" id="IPR016024">
    <property type="entry name" value="ARM-type_fold"/>
</dbReference>
<dbReference type="InterPro" id="IPR010473">
    <property type="entry name" value="GTPase-bd"/>
</dbReference>
<comment type="caution">
    <text evidence="10">The sequence shown here is derived from an EMBL/GenBank/DDBJ whole genome shotgun (WGS) entry which is preliminary data.</text>
</comment>
<dbReference type="SMART" id="SM00498">
    <property type="entry name" value="FH2"/>
    <property type="match status" value="1"/>
</dbReference>
<organism evidence="10 11">
    <name type="scientific">Amphibalanus amphitrite</name>
    <name type="common">Striped barnacle</name>
    <name type="synonym">Balanus amphitrite</name>
    <dbReference type="NCBI Taxonomy" id="1232801"/>
    <lineage>
        <taxon>Eukaryota</taxon>
        <taxon>Metazoa</taxon>
        <taxon>Ecdysozoa</taxon>
        <taxon>Arthropoda</taxon>
        <taxon>Crustacea</taxon>
        <taxon>Multicrustacea</taxon>
        <taxon>Cirripedia</taxon>
        <taxon>Thoracica</taxon>
        <taxon>Thoracicalcarea</taxon>
        <taxon>Balanomorpha</taxon>
        <taxon>Balanoidea</taxon>
        <taxon>Balanidae</taxon>
        <taxon>Amphibalaninae</taxon>
        <taxon>Amphibalanus</taxon>
    </lineage>
</organism>
<evidence type="ECO:0000256" key="3">
    <source>
        <dbReference type="ARBA" id="ARBA00022490"/>
    </source>
</evidence>
<dbReference type="Pfam" id="PF02181">
    <property type="entry name" value="FH2"/>
    <property type="match status" value="1"/>
</dbReference>
<comment type="subcellular location">
    <subcellularLocation>
        <location evidence="1">Cytoplasm</location>
    </subcellularLocation>
</comment>
<dbReference type="Pfam" id="PF06367">
    <property type="entry name" value="Drf_FH3"/>
    <property type="match status" value="1"/>
</dbReference>
<evidence type="ECO:0000256" key="5">
    <source>
        <dbReference type="SAM" id="Coils"/>
    </source>
</evidence>
<dbReference type="Gene3D" id="1.10.238.150">
    <property type="entry name" value="Formin, FH3 diaphanous domain"/>
    <property type="match status" value="1"/>
</dbReference>
<dbReference type="Pfam" id="PF06345">
    <property type="entry name" value="Drf_DAD"/>
    <property type="match status" value="1"/>
</dbReference>
<dbReference type="InterPro" id="IPR014767">
    <property type="entry name" value="DAD_dom"/>
</dbReference>
<dbReference type="InterPro" id="IPR051412">
    <property type="entry name" value="Formin_Homology_Diaphanous_sf"/>
</dbReference>
<dbReference type="Gene3D" id="1.10.20.40">
    <property type="entry name" value="Formin, diaphanous GTPase-binding domain"/>
    <property type="match status" value="1"/>
</dbReference>
<dbReference type="InterPro" id="IPR010472">
    <property type="entry name" value="FH3_dom"/>
</dbReference>
<evidence type="ECO:0000259" key="7">
    <source>
        <dbReference type="PROSITE" id="PS51231"/>
    </source>
</evidence>
<protein>
    <submittedName>
        <fullName evidence="10">Protein diaphanous</fullName>
    </submittedName>
</protein>
<dbReference type="EMBL" id="VIIS01001428">
    <property type="protein sequence ID" value="KAF0298550.1"/>
    <property type="molecule type" value="Genomic_DNA"/>
</dbReference>
<dbReference type="GO" id="GO:0005884">
    <property type="term" value="C:actin filament"/>
    <property type="evidence" value="ECO:0007669"/>
    <property type="project" value="TreeGrafter"/>
</dbReference>
<dbReference type="PROSITE" id="PS51232">
    <property type="entry name" value="GBD_FH3"/>
    <property type="match status" value="1"/>
</dbReference>
<feature type="domain" description="FH2" evidence="9">
    <location>
        <begin position="502"/>
        <end position="906"/>
    </location>
</feature>
<dbReference type="InterPro" id="IPR014768">
    <property type="entry name" value="GBD/FH3_dom"/>
</dbReference>
<evidence type="ECO:0000256" key="2">
    <source>
        <dbReference type="ARBA" id="ARBA00008214"/>
    </source>
</evidence>
<dbReference type="GO" id="GO:0031267">
    <property type="term" value="F:small GTPase binding"/>
    <property type="evidence" value="ECO:0007669"/>
    <property type="project" value="InterPro"/>
</dbReference>
<feature type="domain" description="GBD/FH3" evidence="8">
    <location>
        <begin position="47"/>
        <end position="404"/>
    </location>
</feature>
<dbReference type="PANTHER" id="PTHR45691:SF6">
    <property type="entry name" value="PROTEIN DIAPHANOUS"/>
    <property type="match status" value="1"/>
</dbReference>
<dbReference type="GO" id="GO:0003779">
    <property type="term" value="F:actin binding"/>
    <property type="evidence" value="ECO:0007669"/>
    <property type="project" value="InterPro"/>
</dbReference>
<evidence type="ECO:0000256" key="6">
    <source>
        <dbReference type="SAM" id="MobiDB-lite"/>
    </source>
</evidence>
<dbReference type="OrthoDB" id="1104827at2759"/>
<keyword evidence="3" id="KW-0963">Cytoplasm</keyword>
<dbReference type="PANTHER" id="PTHR45691">
    <property type="entry name" value="PROTEIN DIAPHANOUS"/>
    <property type="match status" value="1"/>
</dbReference>
<dbReference type="Gene3D" id="1.25.10.10">
    <property type="entry name" value="Leucine-rich Repeat Variant"/>
    <property type="match status" value="1"/>
</dbReference>